<reference evidence="2" key="1">
    <citation type="journal article" date="2021" name="Proc. Natl. Acad. Sci. U.S.A.">
        <title>A Catalog of Tens of Thousands of Viruses from Human Metagenomes Reveals Hidden Associations with Chronic Diseases.</title>
        <authorList>
            <person name="Tisza M.J."/>
            <person name="Buck C.B."/>
        </authorList>
    </citation>
    <scope>NUCLEOTIDE SEQUENCE</scope>
    <source>
        <strain evidence="2">Ctb3910</strain>
    </source>
</reference>
<dbReference type="InterPro" id="IPR005039">
    <property type="entry name" value="Ant_C"/>
</dbReference>
<dbReference type="InterPro" id="IPR003497">
    <property type="entry name" value="BRO_N_domain"/>
</dbReference>
<dbReference type="GO" id="GO:0003677">
    <property type="term" value="F:DNA binding"/>
    <property type="evidence" value="ECO:0007669"/>
    <property type="project" value="InterPro"/>
</dbReference>
<dbReference type="SMART" id="SM01040">
    <property type="entry name" value="Bro-N"/>
    <property type="match status" value="1"/>
</dbReference>
<name>A0A8S5S987_9CAUD</name>
<proteinExistence type="predicted"/>
<dbReference type="Pfam" id="PF02498">
    <property type="entry name" value="Bro-N"/>
    <property type="match status" value="1"/>
</dbReference>
<organism evidence="2">
    <name type="scientific">Siphoviridae sp. ctb3910</name>
    <dbReference type="NCBI Taxonomy" id="2827897"/>
    <lineage>
        <taxon>Viruses</taxon>
        <taxon>Duplodnaviria</taxon>
        <taxon>Heunggongvirae</taxon>
        <taxon>Uroviricota</taxon>
        <taxon>Caudoviricetes</taxon>
    </lineage>
</organism>
<evidence type="ECO:0000259" key="1">
    <source>
        <dbReference type="PROSITE" id="PS51750"/>
    </source>
</evidence>
<evidence type="ECO:0000313" key="2">
    <source>
        <dbReference type="EMBL" id="DAF47247.1"/>
    </source>
</evidence>
<protein>
    <submittedName>
        <fullName evidence="2">Repressor domain protein</fullName>
    </submittedName>
</protein>
<dbReference type="PANTHER" id="PTHR36180">
    <property type="entry name" value="DNA-BINDING PROTEIN-RELATED-RELATED"/>
    <property type="match status" value="1"/>
</dbReference>
<dbReference type="EMBL" id="BK032552">
    <property type="protein sequence ID" value="DAF47247.1"/>
    <property type="molecule type" value="Genomic_DNA"/>
</dbReference>
<dbReference type="PANTHER" id="PTHR36180:SF2">
    <property type="entry name" value="BRO FAMILY PROTEIN"/>
    <property type="match status" value="1"/>
</dbReference>
<dbReference type="Pfam" id="PF03374">
    <property type="entry name" value="ANT"/>
    <property type="match status" value="1"/>
</dbReference>
<sequence length="250" mass="28359">MGNYKQFNSLEFGLIRTVMVNNEPYFVGKDIACALGYSNPSKALTDHVDPEDKLNNDSLSSLGQRGGWLINESGMYSLIMGSKLEKAKKFKKWVTSKVLPDIRRTGMYATDELLNNPDLLIKMATQLKEERQARQELEHINQANQPKVLFADSVASSKQTILIGDLAKLIKQNGYDIGQNRLFEWLRANGYLISRNGESYNMPTQRAMDLELFEVKERTHLNPDGSVRLTKTTKVTGKGQVYFINKFLQS</sequence>
<feature type="domain" description="Bro-N" evidence="1">
    <location>
        <begin position="1"/>
        <end position="106"/>
    </location>
</feature>
<accession>A0A8S5S987</accession>
<dbReference type="PROSITE" id="PS51750">
    <property type="entry name" value="BRO_N"/>
    <property type="match status" value="1"/>
</dbReference>